<dbReference type="Pfam" id="PF06114">
    <property type="entry name" value="Peptidase_M78"/>
    <property type="match status" value="1"/>
</dbReference>
<gene>
    <name evidence="2" type="ORF">LACPI_1072</name>
</gene>
<evidence type="ECO:0000259" key="1">
    <source>
        <dbReference type="PROSITE" id="PS51186"/>
    </source>
</evidence>
<dbReference type="PROSITE" id="PS51186">
    <property type="entry name" value="GNAT"/>
    <property type="match status" value="1"/>
</dbReference>
<dbReference type="PANTHER" id="PTHR43441">
    <property type="entry name" value="RIBOSOMAL-PROTEIN-SERINE ACETYLTRANSFERASE"/>
    <property type="match status" value="1"/>
</dbReference>
<protein>
    <submittedName>
        <fullName evidence="2">Putative ribosomal N-acetyltransferase</fullName>
    </submittedName>
</protein>
<dbReference type="PANTHER" id="PTHR43441:SF11">
    <property type="entry name" value="RIBOSOMAL-PROTEIN-SERINE ACETYLTRANSFERASE"/>
    <property type="match status" value="1"/>
</dbReference>
<dbReference type="KEGG" id="lpk:LACPI_1072"/>
<sequence>MIKKITRHIKDMGIEVRYVALDSNGFFGCFNSKPIIMINAQLDVITTAVTLLHEVAHFLNGDYDKAISNRLQNNNMEYEANRFMIQKVLFLLDQEHDFTPHTNYYQIIHSLALPSHLNTVVYDELAKLIQDKYGIDDDKATYQYYQSAQESANYISSYRKVVPMTKNYFKMPIDDRLSFLFPEFRMAKELYTLIDSDRAHIGEFLDFVEVSKDHTSQEAYFKLKLSGMANQTDALYVLALDDKLIGCVDLHGMDLLANKAEIGYWLHSSYANQGFMSKAIHQLCTYAFHNLGLNRLAIVADVANTASNQVALKNGFTFVGTEKEVAIKSGNYRDHNHYYLLKRDFMATTLDK</sequence>
<name>A0A0D6DX15_9LACT</name>
<dbReference type="GO" id="GO:1990189">
    <property type="term" value="F:protein N-terminal-serine acetyltransferase activity"/>
    <property type="evidence" value="ECO:0007669"/>
    <property type="project" value="TreeGrafter"/>
</dbReference>
<evidence type="ECO:0000313" key="2">
    <source>
        <dbReference type="EMBL" id="CEN28272.1"/>
    </source>
</evidence>
<proteinExistence type="predicted"/>
<dbReference type="Gene3D" id="3.40.630.30">
    <property type="match status" value="1"/>
</dbReference>
<dbReference type="InterPro" id="IPR000182">
    <property type="entry name" value="GNAT_dom"/>
</dbReference>
<dbReference type="STRING" id="1364.LP2241_30060"/>
<dbReference type="AlphaFoldDB" id="A0A0D6DX15"/>
<dbReference type="RefSeq" id="WP_082095407.1">
    <property type="nucleotide sequence ID" value="NZ_LN774769.1"/>
</dbReference>
<dbReference type="EMBL" id="LN774769">
    <property type="protein sequence ID" value="CEN28272.1"/>
    <property type="molecule type" value="Genomic_DNA"/>
</dbReference>
<dbReference type="InterPro" id="IPR016181">
    <property type="entry name" value="Acyl_CoA_acyltransferase"/>
</dbReference>
<keyword evidence="2" id="KW-0808">Transferase</keyword>
<dbReference type="SUPFAM" id="SSF55729">
    <property type="entry name" value="Acyl-CoA N-acyltransferases (Nat)"/>
    <property type="match status" value="1"/>
</dbReference>
<dbReference type="Proteomes" id="UP000033166">
    <property type="component" value="Chromosome I"/>
</dbReference>
<dbReference type="GO" id="GO:0005737">
    <property type="term" value="C:cytoplasm"/>
    <property type="evidence" value="ECO:0007669"/>
    <property type="project" value="TreeGrafter"/>
</dbReference>
<dbReference type="GO" id="GO:0008999">
    <property type="term" value="F:protein-N-terminal-alanine acetyltransferase activity"/>
    <property type="evidence" value="ECO:0007669"/>
    <property type="project" value="TreeGrafter"/>
</dbReference>
<reference evidence="3" key="1">
    <citation type="submission" date="2015-01" db="EMBL/GenBank/DDBJ databases">
        <authorList>
            <person name="Andreevskaya M."/>
        </authorList>
    </citation>
    <scope>NUCLEOTIDE SEQUENCE [LARGE SCALE GENOMIC DNA]</scope>
    <source>
        <strain evidence="3">MKFS47</strain>
    </source>
</reference>
<dbReference type="CDD" id="cd04301">
    <property type="entry name" value="NAT_SF"/>
    <property type="match status" value="1"/>
</dbReference>
<evidence type="ECO:0000313" key="3">
    <source>
        <dbReference type="Proteomes" id="UP000033166"/>
    </source>
</evidence>
<dbReference type="HOGENOM" id="CLU_787064_0_0_9"/>
<organism evidence="2 3">
    <name type="scientific">Pseudolactococcus piscium MKFS47</name>
    <dbReference type="NCBI Taxonomy" id="297352"/>
    <lineage>
        <taxon>Bacteria</taxon>
        <taxon>Bacillati</taxon>
        <taxon>Bacillota</taxon>
        <taxon>Bacilli</taxon>
        <taxon>Lactobacillales</taxon>
        <taxon>Streptococcaceae</taxon>
        <taxon>Pseudolactococcus</taxon>
    </lineage>
</organism>
<dbReference type="Pfam" id="PF13302">
    <property type="entry name" value="Acetyltransf_3"/>
    <property type="match status" value="1"/>
</dbReference>
<dbReference type="Gene3D" id="1.10.10.2910">
    <property type="match status" value="1"/>
</dbReference>
<dbReference type="InterPro" id="IPR051908">
    <property type="entry name" value="Ribosomal_N-acetyltransferase"/>
</dbReference>
<feature type="domain" description="N-acetyltransferase" evidence="1">
    <location>
        <begin position="188"/>
        <end position="345"/>
    </location>
</feature>
<accession>A0A0D6DX15</accession>
<dbReference type="InterPro" id="IPR010359">
    <property type="entry name" value="IrrE_HExxH"/>
</dbReference>